<accession>A0A9D1VCS3</accession>
<feature type="transmembrane region" description="Helical" evidence="2">
    <location>
        <begin position="411"/>
        <end position="431"/>
    </location>
</feature>
<evidence type="ECO:0000256" key="1">
    <source>
        <dbReference type="SAM" id="MobiDB-lite"/>
    </source>
</evidence>
<feature type="region of interest" description="Disordered" evidence="1">
    <location>
        <begin position="1"/>
        <end position="51"/>
    </location>
</feature>
<feature type="transmembrane region" description="Helical" evidence="2">
    <location>
        <begin position="116"/>
        <end position="134"/>
    </location>
</feature>
<feature type="transmembrane region" description="Helical" evidence="2">
    <location>
        <begin position="274"/>
        <end position="294"/>
    </location>
</feature>
<sequence>MTRSHRSSPADTPPNTHLTPLSKAEADPSPVVPDPPAAPEPPSASPARTAPLLPTQAGERYMILDSLRGFAILGIALANYPELSLYRFLPEEAAAALPVSGWDHALNFIVHSLIDGKFYTIFSLLFGIGFSIILQNTTRKGGRVLPLFMRRMLLLALMGLLHLTFIWSGDILLLYALMGMLLPFFRKLPDRVLLSSALALLLLPVGIDAACEYAGLHPAAFFVQLQQQACAHSGITPDNFATWLRDADSYAGIFDFLIQGAAVRAQEFIDGNRYFKVLGLFLLGFLIGRHRLYARLGEHRRALRRLTLIGGSVGLLLSPLFAWSSMNGRPWGIAAHSLIYTLSVYPLAFAYVGLICLAYLRHGSAAPFRLLAAPGRMALTNYLTQSLIGVLLYYGIGLGLGASLPLVGVELIALLIFIAQIILSSLWLSAFRYGPLEWIWRILTYGRYFPCRR</sequence>
<keyword evidence="2" id="KW-0812">Transmembrane</keyword>
<dbReference type="InterPro" id="IPR052529">
    <property type="entry name" value="Bact_Transport_Assoc"/>
</dbReference>
<reference evidence="4" key="1">
    <citation type="journal article" date="2021" name="PeerJ">
        <title>Extensive microbial diversity within the chicken gut microbiome revealed by metagenomics and culture.</title>
        <authorList>
            <person name="Gilroy R."/>
            <person name="Ravi A."/>
            <person name="Getino M."/>
            <person name="Pursley I."/>
            <person name="Horton D.L."/>
            <person name="Alikhan N.F."/>
            <person name="Baker D."/>
            <person name="Gharbi K."/>
            <person name="Hall N."/>
            <person name="Watson M."/>
            <person name="Adriaenssens E.M."/>
            <person name="Foster-Nyarko E."/>
            <person name="Jarju S."/>
            <person name="Secka A."/>
            <person name="Antonio M."/>
            <person name="Oren A."/>
            <person name="Chaudhuri R.R."/>
            <person name="La Ragione R."/>
            <person name="Hildebrand F."/>
            <person name="Pallen M.J."/>
        </authorList>
    </citation>
    <scope>NUCLEOTIDE SEQUENCE</scope>
    <source>
        <strain evidence="4">14975</strain>
    </source>
</reference>
<feature type="domain" description="DUF418" evidence="3">
    <location>
        <begin position="288"/>
        <end position="446"/>
    </location>
</feature>
<dbReference type="PANTHER" id="PTHR30590:SF2">
    <property type="entry name" value="INNER MEMBRANE PROTEIN"/>
    <property type="match status" value="1"/>
</dbReference>
<name>A0A9D1VCS3_9BACT</name>
<organism evidence="4 5">
    <name type="scientific">Candidatus Akkermansia intestinigallinarum</name>
    <dbReference type="NCBI Taxonomy" id="2838431"/>
    <lineage>
        <taxon>Bacteria</taxon>
        <taxon>Pseudomonadati</taxon>
        <taxon>Verrucomicrobiota</taxon>
        <taxon>Verrucomicrobiia</taxon>
        <taxon>Verrucomicrobiales</taxon>
        <taxon>Akkermansiaceae</taxon>
        <taxon>Akkermansia</taxon>
    </lineage>
</organism>
<dbReference type="EMBL" id="DXFQ01000163">
    <property type="protein sequence ID" value="HIX20655.1"/>
    <property type="molecule type" value="Genomic_DNA"/>
</dbReference>
<gene>
    <name evidence="4" type="ORF">H9862_08665</name>
</gene>
<feature type="compositionally biased region" description="Pro residues" evidence="1">
    <location>
        <begin position="30"/>
        <end position="44"/>
    </location>
</feature>
<feature type="transmembrane region" description="Helical" evidence="2">
    <location>
        <begin position="154"/>
        <end position="178"/>
    </location>
</feature>
<feature type="transmembrane region" description="Helical" evidence="2">
    <location>
        <begin position="306"/>
        <end position="326"/>
    </location>
</feature>
<dbReference type="PANTHER" id="PTHR30590">
    <property type="entry name" value="INNER MEMBRANE PROTEIN"/>
    <property type="match status" value="1"/>
</dbReference>
<dbReference type="Proteomes" id="UP000823964">
    <property type="component" value="Unassembled WGS sequence"/>
</dbReference>
<feature type="transmembrane region" description="Helical" evidence="2">
    <location>
        <begin position="338"/>
        <end position="360"/>
    </location>
</feature>
<dbReference type="AlphaFoldDB" id="A0A9D1VCS3"/>
<evidence type="ECO:0000256" key="2">
    <source>
        <dbReference type="SAM" id="Phobius"/>
    </source>
</evidence>
<proteinExistence type="predicted"/>
<evidence type="ECO:0000313" key="5">
    <source>
        <dbReference type="Proteomes" id="UP000823964"/>
    </source>
</evidence>
<comment type="caution">
    <text evidence="4">The sequence shown here is derived from an EMBL/GenBank/DDBJ whole genome shotgun (WGS) entry which is preliminary data.</text>
</comment>
<feature type="compositionally biased region" description="Polar residues" evidence="1">
    <location>
        <begin position="7"/>
        <end position="19"/>
    </location>
</feature>
<dbReference type="InterPro" id="IPR007349">
    <property type="entry name" value="DUF418"/>
</dbReference>
<feature type="transmembrane region" description="Helical" evidence="2">
    <location>
        <begin position="381"/>
        <end position="405"/>
    </location>
</feature>
<reference evidence="4" key="2">
    <citation type="submission" date="2021-04" db="EMBL/GenBank/DDBJ databases">
        <authorList>
            <person name="Gilroy R."/>
        </authorList>
    </citation>
    <scope>NUCLEOTIDE SEQUENCE</scope>
    <source>
        <strain evidence="4">14975</strain>
    </source>
</reference>
<keyword evidence="2" id="KW-0472">Membrane</keyword>
<evidence type="ECO:0000313" key="4">
    <source>
        <dbReference type="EMBL" id="HIX20655.1"/>
    </source>
</evidence>
<evidence type="ECO:0000259" key="3">
    <source>
        <dbReference type="Pfam" id="PF04235"/>
    </source>
</evidence>
<protein>
    <submittedName>
        <fullName evidence="4">DUF418 domain-containing protein</fullName>
    </submittedName>
</protein>
<keyword evidence="2" id="KW-1133">Transmembrane helix</keyword>
<dbReference type="Pfam" id="PF04235">
    <property type="entry name" value="DUF418"/>
    <property type="match status" value="1"/>
</dbReference>